<dbReference type="EnsemblMetazoa" id="CLYHEMT018307.1">
    <property type="protein sequence ID" value="CLYHEMP018307.1"/>
    <property type="gene ID" value="CLYHEMG018307"/>
</dbReference>
<proteinExistence type="predicted"/>
<evidence type="ECO:0000313" key="2">
    <source>
        <dbReference type="Proteomes" id="UP000594262"/>
    </source>
</evidence>
<accession>A0A7M5X5U4</accession>
<organism evidence="1 2">
    <name type="scientific">Clytia hemisphaerica</name>
    <dbReference type="NCBI Taxonomy" id="252671"/>
    <lineage>
        <taxon>Eukaryota</taxon>
        <taxon>Metazoa</taxon>
        <taxon>Cnidaria</taxon>
        <taxon>Hydrozoa</taxon>
        <taxon>Hydroidolina</taxon>
        <taxon>Leptothecata</taxon>
        <taxon>Obeliida</taxon>
        <taxon>Clytiidae</taxon>
        <taxon>Clytia</taxon>
    </lineage>
</organism>
<evidence type="ECO:0000313" key="1">
    <source>
        <dbReference type="EnsemblMetazoa" id="CLYHEMP018307.1"/>
    </source>
</evidence>
<protein>
    <submittedName>
        <fullName evidence="1">Uncharacterized protein</fullName>
    </submittedName>
</protein>
<keyword evidence="2" id="KW-1185">Reference proteome</keyword>
<dbReference type="AlphaFoldDB" id="A0A7M5X5U4"/>
<dbReference type="Proteomes" id="UP000594262">
    <property type="component" value="Unplaced"/>
</dbReference>
<name>A0A7M5X5U4_9CNID</name>
<sequence length="424" mass="50613">MEKRKYLIGKKMSIKNMLILILLFTVVEFCICSNDITMPHRQTDFSMLSCTEMRNITLVLNIGFFVDVYDTNNHKFVQYLNDFITNEYCFYVNVYDNSEDRMVRVRNSNDLSNIIERNSYHLEVGKLVELVDRLYEEKIFGDADGMKQSFIVINFHINYYIGLFYLSLSKMQNDRKWDIIIMLPDLVDEYNLWLNWLPLHRYIQMNLLIDINLINLIDVIKNPDYDRYEAAYRWISSRNDLFNSSCFGKINKITFLVKYFREAFFPMTLAVLRKENDRREREKLKPLKMVFYSFRYISPIIDLKRKAGGEYVEFVNGWNNHHLHNNYDYTKNEKEVFINVIDWNGLNWLCVEYNKPILLLNQDYHYREFKETNENCYIQENIKTFGSMSSGSTSITTSAAQQHKSLSQEGNNLQSVKNAYILYS</sequence>
<reference evidence="1" key="1">
    <citation type="submission" date="2021-01" db="UniProtKB">
        <authorList>
            <consortium name="EnsemblMetazoa"/>
        </authorList>
    </citation>
    <scope>IDENTIFICATION</scope>
</reference>